<dbReference type="InterPro" id="IPR012337">
    <property type="entry name" value="RNaseH-like_sf"/>
</dbReference>
<dbReference type="PANTHER" id="PTHR22891">
    <property type="entry name" value="EUKARYOTIC TRANSLATION INITIATION FACTOR 2C"/>
    <property type="match status" value="1"/>
</dbReference>
<dbReference type="InterPro" id="IPR003165">
    <property type="entry name" value="Piwi"/>
</dbReference>
<dbReference type="Proteomes" id="UP001153555">
    <property type="component" value="Unassembled WGS sequence"/>
</dbReference>
<dbReference type="OrthoDB" id="1654885at2759"/>
<dbReference type="AlphaFoldDB" id="A0A9N7NJ34"/>
<evidence type="ECO:0000259" key="1">
    <source>
        <dbReference type="PROSITE" id="PS50822"/>
    </source>
</evidence>
<dbReference type="GO" id="GO:0003676">
    <property type="term" value="F:nucleic acid binding"/>
    <property type="evidence" value="ECO:0007669"/>
    <property type="project" value="InterPro"/>
</dbReference>
<proteinExistence type="predicted"/>
<dbReference type="Pfam" id="PF02171">
    <property type="entry name" value="Piwi"/>
    <property type="match status" value="1"/>
</dbReference>
<protein>
    <submittedName>
        <fullName evidence="2">Protein argonaute 9</fullName>
    </submittedName>
</protein>
<dbReference type="PROSITE" id="PS50822">
    <property type="entry name" value="PIWI"/>
    <property type="match status" value="1"/>
</dbReference>
<gene>
    <name evidence="2" type="ORF">SHERM_26802</name>
</gene>
<dbReference type="Gene3D" id="3.40.50.2300">
    <property type="match status" value="1"/>
</dbReference>
<evidence type="ECO:0000313" key="2">
    <source>
        <dbReference type="EMBL" id="CAA0831453.1"/>
    </source>
</evidence>
<dbReference type="SUPFAM" id="SSF53098">
    <property type="entry name" value="Ribonuclease H-like"/>
    <property type="match status" value="1"/>
</dbReference>
<dbReference type="SMART" id="SM00950">
    <property type="entry name" value="Piwi"/>
    <property type="match status" value="1"/>
</dbReference>
<sequence>MGGLCPSRGRWNFNRKQLVEPVKLERWVVVNFSARCRMEKLCEDLIRCGQMKGISITRPYEVFQERTEYRNAPPTVRVDKMFEMIKSRLPGTPQFILCLLSDRKNSDVYGPWKMKNLSESGIVTQCIAPTRVNDQYLTNVLLKINAKLGGINSLLTIEHTSNIPLVSQVPTLIIGMDVSHGSPGRSDVPSIAAVVSSRHWPLISKYQAAIRTQSPKMEMVDSLFKKVYDTEDKGIFRSSRKKPEQIIIFRDGVSESQFNQVLNIELEQMIEACKFLDEKWAPKFMVVVAQRTMTRRSVIDTGICHPRNNDFYMCAHAGMIGITRPTHYHVLYDEIGFSADDV</sequence>
<name>A0A9N7NJ34_STRHE</name>
<keyword evidence="3" id="KW-1185">Reference proteome</keyword>
<organism evidence="2 3">
    <name type="scientific">Striga hermonthica</name>
    <name type="common">Purple witchweed</name>
    <name type="synonym">Buchnera hermonthica</name>
    <dbReference type="NCBI Taxonomy" id="68872"/>
    <lineage>
        <taxon>Eukaryota</taxon>
        <taxon>Viridiplantae</taxon>
        <taxon>Streptophyta</taxon>
        <taxon>Embryophyta</taxon>
        <taxon>Tracheophyta</taxon>
        <taxon>Spermatophyta</taxon>
        <taxon>Magnoliopsida</taxon>
        <taxon>eudicotyledons</taxon>
        <taxon>Gunneridae</taxon>
        <taxon>Pentapetalae</taxon>
        <taxon>asterids</taxon>
        <taxon>lamiids</taxon>
        <taxon>Lamiales</taxon>
        <taxon>Orobanchaceae</taxon>
        <taxon>Buchnereae</taxon>
        <taxon>Striga</taxon>
    </lineage>
</organism>
<evidence type="ECO:0000313" key="3">
    <source>
        <dbReference type="Proteomes" id="UP001153555"/>
    </source>
</evidence>
<dbReference type="EMBL" id="CACSLK010027832">
    <property type="protein sequence ID" value="CAA0831453.1"/>
    <property type="molecule type" value="Genomic_DNA"/>
</dbReference>
<comment type="caution">
    <text evidence="2">The sequence shown here is derived from an EMBL/GenBank/DDBJ whole genome shotgun (WGS) entry which is preliminary data.</text>
</comment>
<dbReference type="InterPro" id="IPR036397">
    <property type="entry name" value="RNaseH_sf"/>
</dbReference>
<reference evidence="2" key="1">
    <citation type="submission" date="2019-12" db="EMBL/GenBank/DDBJ databases">
        <authorList>
            <person name="Scholes J."/>
        </authorList>
    </citation>
    <scope>NUCLEOTIDE SEQUENCE</scope>
</reference>
<feature type="domain" description="Piwi" evidence="1">
    <location>
        <begin position="95"/>
        <end position="342"/>
    </location>
</feature>
<accession>A0A9N7NJ34</accession>
<dbReference type="Gene3D" id="3.30.420.10">
    <property type="entry name" value="Ribonuclease H-like superfamily/Ribonuclease H"/>
    <property type="match status" value="2"/>
</dbReference>